<evidence type="ECO:0000313" key="4">
    <source>
        <dbReference type="Proteomes" id="UP001216638"/>
    </source>
</evidence>
<dbReference type="InterPro" id="IPR012349">
    <property type="entry name" value="Split_barrel_FMN-bd"/>
</dbReference>
<dbReference type="InterPro" id="IPR055343">
    <property type="entry name" value="CREG_beta-barrel"/>
</dbReference>
<keyword evidence="1" id="KW-0732">Signal</keyword>
<dbReference type="Gene3D" id="2.30.110.10">
    <property type="entry name" value="Electron Transport, Fmn-binding Protein, Chain A"/>
    <property type="match status" value="1"/>
</dbReference>
<sequence length="237" mass="26010">MRWVGAVGALLLCMGVCAWEHAETGTWHSDVAAKDLRKLLVDDTTFYVASLGSVSRDGEMVIGAEYYAPCFNASLADQVDGAHEGDLLFLALPVSENWRNALAPNATASVLIHSNADPTVVDVRHGITSPAGRLRWPPERPMWRKGMPSKARVNMHGTMTVVPSKHATSDDLAACFRRYHPDAAAWAPGSPYSPHLAKWARFAPTRIYYVGGFGDEHYIGDIPLDLYRAEPPKLKVQ</sequence>
<dbReference type="PANTHER" id="PTHR37273:SF1">
    <property type="entry name" value="ADL397C-AP"/>
    <property type="match status" value="1"/>
</dbReference>
<gene>
    <name evidence="3" type="ORF">MBRA1_003286</name>
</gene>
<dbReference type="Proteomes" id="UP001216638">
    <property type="component" value="Chromosome 4"/>
</dbReference>
<name>A0AAF0DZZ1_9BASI</name>
<organism evidence="3 4">
    <name type="scientific">Malassezia brasiliensis</name>
    <dbReference type="NCBI Taxonomy" id="1821822"/>
    <lineage>
        <taxon>Eukaryota</taxon>
        <taxon>Fungi</taxon>
        <taxon>Dikarya</taxon>
        <taxon>Basidiomycota</taxon>
        <taxon>Ustilaginomycotina</taxon>
        <taxon>Malasseziomycetes</taxon>
        <taxon>Malasseziales</taxon>
        <taxon>Malasseziaceae</taxon>
        <taxon>Malassezia</taxon>
    </lineage>
</organism>
<dbReference type="AlphaFoldDB" id="A0AAF0DZZ1"/>
<evidence type="ECO:0000256" key="1">
    <source>
        <dbReference type="SAM" id="SignalP"/>
    </source>
</evidence>
<feature type="domain" description="CREG-like beta-barrel" evidence="2">
    <location>
        <begin position="73"/>
        <end position="227"/>
    </location>
</feature>
<feature type="signal peptide" evidence="1">
    <location>
        <begin position="1"/>
        <end position="18"/>
    </location>
</feature>
<evidence type="ECO:0000259" key="2">
    <source>
        <dbReference type="Pfam" id="PF13883"/>
    </source>
</evidence>
<reference evidence="3" key="1">
    <citation type="submission" date="2023-03" db="EMBL/GenBank/DDBJ databases">
        <title>Mating type loci evolution in Malassezia.</title>
        <authorList>
            <person name="Coelho M.A."/>
        </authorList>
    </citation>
    <scope>NUCLEOTIDE SEQUENCE</scope>
    <source>
        <strain evidence="3">CBS 14135</strain>
    </source>
</reference>
<dbReference type="SUPFAM" id="SSF50475">
    <property type="entry name" value="FMN-binding split barrel"/>
    <property type="match status" value="1"/>
</dbReference>
<protein>
    <recommendedName>
        <fullName evidence="2">CREG-like beta-barrel domain-containing protein</fullName>
    </recommendedName>
</protein>
<dbReference type="Pfam" id="PF13883">
    <property type="entry name" value="CREG_beta-barrel"/>
    <property type="match status" value="1"/>
</dbReference>
<dbReference type="PANTHER" id="PTHR37273">
    <property type="entry name" value="CHROMOSOME 8, WHOLE GENOME SHOTGUN SEQUENCE"/>
    <property type="match status" value="1"/>
</dbReference>
<dbReference type="EMBL" id="CP119954">
    <property type="protein sequence ID" value="WFC96625.1"/>
    <property type="molecule type" value="Genomic_DNA"/>
</dbReference>
<evidence type="ECO:0000313" key="3">
    <source>
        <dbReference type="EMBL" id="WFC96625.1"/>
    </source>
</evidence>
<accession>A0AAF0DZZ1</accession>
<keyword evidence="4" id="KW-1185">Reference proteome</keyword>
<proteinExistence type="predicted"/>
<feature type="chain" id="PRO_5042053041" description="CREG-like beta-barrel domain-containing protein" evidence="1">
    <location>
        <begin position="19"/>
        <end position="237"/>
    </location>
</feature>